<dbReference type="Gene3D" id="3.40.350.10">
    <property type="entry name" value="Creatinase/prolidase N-terminal domain"/>
    <property type="match status" value="1"/>
</dbReference>
<dbReference type="InterPro" id="IPR036005">
    <property type="entry name" value="Creatinase/aminopeptidase-like"/>
</dbReference>
<keyword evidence="3" id="KW-0645">Protease</keyword>
<feature type="domain" description="Peptidase M24" evidence="1">
    <location>
        <begin position="135"/>
        <end position="336"/>
    </location>
</feature>
<dbReference type="SUPFAM" id="SSF53092">
    <property type="entry name" value="Creatinase/prolidase N-terminal domain"/>
    <property type="match status" value="1"/>
</dbReference>
<dbReference type="SUPFAM" id="SSF55920">
    <property type="entry name" value="Creatinase/aminopeptidase"/>
    <property type="match status" value="1"/>
</dbReference>
<name>A0A9D1Y8G3_9FIRM</name>
<evidence type="ECO:0000259" key="1">
    <source>
        <dbReference type="Pfam" id="PF00557"/>
    </source>
</evidence>
<evidence type="ECO:0000259" key="2">
    <source>
        <dbReference type="Pfam" id="PF01321"/>
    </source>
</evidence>
<evidence type="ECO:0000313" key="4">
    <source>
        <dbReference type="Proteomes" id="UP000823868"/>
    </source>
</evidence>
<dbReference type="Gene3D" id="3.90.230.10">
    <property type="entry name" value="Creatinase/methionine aminopeptidase superfamily"/>
    <property type="match status" value="1"/>
</dbReference>
<dbReference type="AlphaFoldDB" id="A0A9D1Y8G3"/>
<proteinExistence type="predicted"/>
<feature type="domain" description="Creatinase N-terminal" evidence="2">
    <location>
        <begin position="4"/>
        <end position="128"/>
    </location>
</feature>
<dbReference type="InterPro" id="IPR000587">
    <property type="entry name" value="Creatinase_N"/>
</dbReference>
<organism evidence="3 4">
    <name type="scientific">Candidatus Flavonifractor merdigallinarum</name>
    <dbReference type="NCBI Taxonomy" id="2838589"/>
    <lineage>
        <taxon>Bacteria</taxon>
        <taxon>Bacillati</taxon>
        <taxon>Bacillota</taxon>
        <taxon>Clostridia</taxon>
        <taxon>Eubacteriales</taxon>
        <taxon>Oscillospiraceae</taxon>
        <taxon>Flavonifractor</taxon>
    </lineage>
</organism>
<dbReference type="Pfam" id="PF01321">
    <property type="entry name" value="Creatinase_N"/>
    <property type="match status" value="1"/>
</dbReference>
<dbReference type="InterPro" id="IPR050659">
    <property type="entry name" value="Peptidase_M24B"/>
</dbReference>
<evidence type="ECO:0000313" key="3">
    <source>
        <dbReference type="EMBL" id="HIY21489.1"/>
    </source>
</evidence>
<comment type="caution">
    <text evidence="3">The sequence shown here is derived from an EMBL/GenBank/DDBJ whole genome shotgun (WGS) entry which is preliminary data.</text>
</comment>
<reference evidence="3" key="1">
    <citation type="journal article" date="2021" name="PeerJ">
        <title>Extensive microbial diversity within the chicken gut microbiome revealed by metagenomics and culture.</title>
        <authorList>
            <person name="Gilroy R."/>
            <person name="Ravi A."/>
            <person name="Getino M."/>
            <person name="Pursley I."/>
            <person name="Horton D.L."/>
            <person name="Alikhan N.F."/>
            <person name="Baker D."/>
            <person name="Gharbi K."/>
            <person name="Hall N."/>
            <person name="Watson M."/>
            <person name="Adriaenssens E.M."/>
            <person name="Foster-Nyarko E."/>
            <person name="Jarju S."/>
            <person name="Secka A."/>
            <person name="Antonio M."/>
            <person name="Oren A."/>
            <person name="Chaudhuri R.R."/>
            <person name="La Ragione R."/>
            <person name="Hildebrand F."/>
            <person name="Pallen M.J."/>
        </authorList>
    </citation>
    <scope>NUCLEOTIDE SEQUENCE</scope>
    <source>
        <strain evidence="3">ChiBcec16_6824</strain>
    </source>
</reference>
<dbReference type="GO" id="GO:0004177">
    <property type="term" value="F:aminopeptidase activity"/>
    <property type="evidence" value="ECO:0007669"/>
    <property type="project" value="UniProtKB-KW"/>
</dbReference>
<keyword evidence="3" id="KW-0378">Hydrolase</keyword>
<dbReference type="CDD" id="cd01092">
    <property type="entry name" value="APP-like"/>
    <property type="match status" value="1"/>
</dbReference>
<reference evidence="3" key="2">
    <citation type="submission" date="2021-04" db="EMBL/GenBank/DDBJ databases">
        <authorList>
            <person name="Gilroy R."/>
        </authorList>
    </citation>
    <scope>NUCLEOTIDE SEQUENCE</scope>
    <source>
        <strain evidence="3">ChiBcec16_6824</strain>
    </source>
</reference>
<dbReference type="Proteomes" id="UP000823868">
    <property type="component" value="Unassembled WGS sequence"/>
</dbReference>
<dbReference type="PANTHER" id="PTHR46112">
    <property type="entry name" value="AMINOPEPTIDASE"/>
    <property type="match status" value="1"/>
</dbReference>
<dbReference type="PANTHER" id="PTHR46112:SF3">
    <property type="entry name" value="AMINOPEPTIDASE YPDF"/>
    <property type="match status" value="1"/>
</dbReference>
<dbReference type="InterPro" id="IPR029149">
    <property type="entry name" value="Creatin/AminoP/Spt16_N"/>
</dbReference>
<accession>A0A9D1Y8G3</accession>
<sequence>MNHLKEITAKLEEYGLDAMLLTSEPGEFYAVGFHGEGAVVVGKKECRYFTDSRYIEAAGETVTGAAITMTDRELSQRALVTRAVEEMGIQRLGIEEHYLTLEAFRAYEAALSCTLVPAQKLVGELRAVKDAEELERMKEAQAITDGAFEAIVRFIKPGMTELEIAARLQYEMLLRGAEKMSFDPIVASGPNGSKPHAVPTSRKVQAGDFITMDFGCKVAGYCSDMTRTVAVGEPSEEMRKVYDIVLSAQKAGIQAARAGVPGRDIHNAAAQVIEEAGYGAYFGHGFGHSLGIEIHESPNAAPSNEAPMPVGAVISAEPGIYLPGRFGVRIEDVLVLNAEGCLDLTHSPKELMIL</sequence>
<protein>
    <submittedName>
        <fullName evidence="3">Aminopeptidase P family protein</fullName>
    </submittedName>
</protein>
<gene>
    <name evidence="3" type="ORF">H9841_06280</name>
</gene>
<dbReference type="EMBL" id="DXDX01000117">
    <property type="protein sequence ID" value="HIY21489.1"/>
    <property type="molecule type" value="Genomic_DNA"/>
</dbReference>
<dbReference type="InterPro" id="IPR000994">
    <property type="entry name" value="Pept_M24"/>
</dbReference>
<keyword evidence="3" id="KW-0031">Aminopeptidase</keyword>
<dbReference type="Pfam" id="PF00557">
    <property type="entry name" value="Peptidase_M24"/>
    <property type="match status" value="1"/>
</dbReference>